<sequence>MQEHDARIIRGAAIPTAVAGTVATIVAAFTAGVAGVAGVVAGTALILGFFAVSAVVIAWTGERNPQLMLPVAFLVYTTKVGILAIALVLFKGTAVLNGTAFALTSLACVIVWLAGQAVANVRVKRPYVEPARSTPEAGPALEEER</sequence>
<keyword evidence="1" id="KW-0812">Transmembrane</keyword>
<dbReference type="EMBL" id="VFQC01000001">
    <property type="protein sequence ID" value="TQN32613.1"/>
    <property type="molecule type" value="Genomic_DNA"/>
</dbReference>
<organism evidence="2 3">
    <name type="scientific">Haloactinospora alba</name>
    <dbReference type="NCBI Taxonomy" id="405555"/>
    <lineage>
        <taxon>Bacteria</taxon>
        <taxon>Bacillati</taxon>
        <taxon>Actinomycetota</taxon>
        <taxon>Actinomycetes</taxon>
        <taxon>Streptosporangiales</taxon>
        <taxon>Nocardiopsidaceae</taxon>
        <taxon>Haloactinospora</taxon>
    </lineage>
</organism>
<dbReference type="OrthoDB" id="3542908at2"/>
<keyword evidence="3" id="KW-1185">Reference proteome</keyword>
<dbReference type="Proteomes" id="UP000317422">
    <property type="component" value="Unassembled WGS sequence"/>
</dbReference>
<gene>
    <name evidence="2" type="ORF">FHX37_2589</name>
</gene>
<proteinExistence type="predicted"/>
<keyword evidence="1" id="KW-0472">Membrane</keyword>
<evidence type="ECO:0000313" key="3">
    <source>
        <dbReference type="Proteomes" id="UP000317422"/>
    </source>
</evidence>
<feature type="transmembrane region" description="Helical" evidence="1">
    <location>
        <begin position="95"/>
        <end position="115"/>
    </location>
</feature>
<feature type="transmembrane region" description="Helical" evidence="1">
    <location>
        <begin position="39"/>
        <end position="60"/>
    </location>
</feature>
<keyword evidence="1" id="KW-1133">Transmembrane helix</keyword>
<protein>
    <submittedName>
        <fullName evidence="2">ATP synthase protein I</fullName>
    </submittedName>
</protein>
<feature type="transmembrane region" description="Helical" evidence="1">
    <location>
        <begin position="12"/>
        <end position="33"/>
    </location>
</feature>
<evidence type="ECO:0000256" key="1">
    <source>
        <dbReference type="SAM" id="Phobius"/>
    </source>
</evidence>
<reference evidence="2 3" key="1">
    <citation type="submission" date="2019-06" db="EMBL/GenBank/DDBJ databases">
        <title>Sequencing the genomes of 1000 actinobacteria strains.</title>
        <authorList>
            <person name="Klenk H.-P."/>
        </authorList>
    </citation>
    <scope>NUCLEOTIDE SEQUENCE [LARGE SCALE GENOMIC DNA]</scope>
    <source>
        <strain evidence="2 3">DSM 45015</strain>
    </source>
</reference>
<dbReference type="RefSeq" id="WP_141924084.1">
    <property type="nucleotide sequence ID" value="NZ_VFQC01000001.1"/>
</dbReference>
<feature type="transmembrane region" description="Helical" evidence="1">
    <location>
        <begin position="67"/>
        <end position="89"/>
    </location>
</feature>
<name>A0A543NL91_9ACTN</name>
<evidence type="ECO:0000313" key="2">
    <source>
        <dbReference type="EMBL" id="TQN32613.1"/>
    </source>
</evidence>
<comment type="caution">
    <text evidence="2">The sequence shown here is derived from an EMBL/GenBank/DDBJ whole genome shotgun (WGS) entry which is preliminary data.</text>
</comment>
<accession>A0A543NL91</accession>
<dbReference type="AlphaFoldDB" id="A0A543NL91"/>